<feature type="compositionally biased region" description="Low complexity" evidence="1">
    <location>
        <begin position="214"/>
        <end position="228"/>
    </location>
</feature>
<accession>A0A813JWP0</accession>
<evidence type="ECO:0000313" key="3">
    <source>
        <dbReference type="Proteomes" id="UP000626109"/>
    </source>
</evidence>
<dbReference type="Proteomes" id="UP000626109">
    <property type="component" value="Unassembled WGS sequence"/>
</dbReference>
<sequence length="289" mass="30413">DHYSLSGLSPVSISAMLLLCGEGDLQLVDVAAGDSGAGDEEDEGRLEAAVSDDAFSKWWATANIASKDGGGGGSSASTKPASGTSKAQPTNGEPEVIVSISELGDWFQVRVRRETAARFQGLRAMLRLLFRVFCSEPSRWEEMISEGQVGAIVLDLVAKMIRAEATGSEEAAAAPRGAQGRPTQSARPQKAPHSASQAARGGGGYSAGHGRSSGGAQQAPKASAAANGSSEQWRRCDVCAKEVVEASGSSDNSSGQWYCFNCWQVWFAQQQAQTAAGQHQHRPQRTWRG</sequence>
<feature type="region of interest" description="Disordered" evidence="1">
    <location>
        <begin position="66"/>
        <end position="93"/>
    </location>
</feature>
<evidence type="ECO:0000313" key="2">
    <source>
        <dbReference type="EMBL" id="CAE8687761.1"/>
    </source>
</evidence>
<name>A0A813JWP0_POLGL</name>
<gene>
    <name evidence="2" type="ORF">PGLA2088_LOCUS25596</name>
</gene>
<protein>
    <submittedName>
        <fullName evidence="2">Uncharacterized protein</fullName>
    </submittedName>
</protein>
<feature type="compositionally biased region" description="Low complexity" evidence="1">
    <location>
        <begin position="75"/>
        <end position="87"/>
    </location>
</feature>
<feature type="region of interest" description="Disordered" evidence="1">
    <location>
        <begin position="167"/>
        <end position="228"/>
    </location>
</feature>
<feature type="compositionally biased region" description="Low complexity" evidence="1">
    <location>
        <begin position="167"/>
        <end position="182"/>
    </location>
</feature>
<feature type="non-terminal residue" evidence="2">
    <location>
        <position position="1"/>
    </location>
</feature>
<evidence type="ECO:0000256" key="1">
    <source>
        <dbReference type="SAM" id="MobiDB-lite"/>
    </source>
</evidence>
<dbReference type="EMBL" id="CAJNNW010026795">
    <property type="protein sequence ID" value="CAE8687761.1"/>
    <property type="molecule type" value="Genomic_DNA"/>
</dbReference>
<dbReference type="AlphaFoldDB" id="A0A813JWP0"/>
<organism evidence="2 3">
    <name type="scientific">Polarella glacialis</name>
    <name type="common">Dinoflagellate</name>
    <dbReference type="NCBI Taxonomy" id="89957"/>
    <lineage>
        <taxon>Eukaryota</taxon>
        <taxon>Sar</taxon>
        <taxon>Alveolata</taxon>
        <taxon>Dinophyceae</taxon>
        <taxon>Suessiales</taxon>
        <taxon>Suessiaceae</taxon>
        <taxon>Polarella</taxon>
    </lineage>
</organism>
<feature type="compositionally biased region" description="Gly residues" evidence="1">
    <location>
        <begin position="200"/>
        <end position="213"/>
    </location>
</feature>
<reference evidence="2" key="1">
    <citation type="submission" date="2021-02" db="EMBL/GenBank/DDBJ databases">
        <authorList>
            <person name="Dougan E. K."/>
            <person name="Rhodes N."/>
            <person name="Thang M."/>
            <person name="Chan C."/>
        </authorList>
    </citation>
    <scope>NUCLEOTIDE SEQUENCE</scope>
</reference>
<proteinExistence type="predicted"/>
<comment type="caution">
    <text evidence="2">The sequence shown here is derived from an EMBL/GenBank/DDBJ whole genome shotgun (WGS) entry which is preliminary data.</text>
</comment>